<dbReference type="AlphaFoldDB" id="A0A6J6AIV0"/>
<organism evidence="3">
    <name type="scientific">freshwater metagenome</name>
    <dbReference type="NCBI Taxonomy" id="449393"/>
    <lineage>
        <taxon>unclassified sequences</taxon>
        <taxon>metagenomes</taxon>
        <taxon>ecological metagenomes</taxon>
    </lineage>
</organism>
<dbReference type="CDD" id="cd03801">
    <property type="entry name" value="GT4_PimA-like"/>
    <property type="match status" value="1"/>
</dbReference>
<evidence type="ECO:0000259" key="2">
    <source>
        <dbReference type="Pfam" id="PF13439"/>
    </source>
</evidence>
<feature type="domain" description="Glycosyltransferase subfamily 4-like N-terminal" evidence="2">
    <location>
        <begin position="41"/>
        <end position="203"/>
    </location>
</feature>
<dbReference type="Pfam" id="PF00534">
    <property type="entry name" value="Glycos_transf_1"/>
    <property type="match status" value="1"/>
</dbReference>
<dbReference type="SUPFAM" id="SSF53756">
    <property type="entry name" value="UDP-Glycosyltransferase/glycogen phosphorylase"/>
    <property type="match status" value="1"/>
</dbReference>
<dbReference type="EMBL" id="CAEUNJ010000004">
    <property type="protein sequence ID" value="CAB4370364.1"/>
    <property type="molecule type" value="Genomic_DNA"/>
</dbReference>
<reference evidence="3" key="1">
    <citation type="submission" date="2020-05" db="EMBL/GenBank/DDBJ databases">
        <authorList>
            <person name="Chiriac C."/>
            <person name="Salcher M."/>
            <person name="Ghai R."/>
            <person name="Kavagutti S V."/>
        </authorList>
    </citation>
    <scope>NUCLEOTIDE SEQUENCE</scope>
</reference>
<dbReference type="Pfam" id="PF13439">
    <property type="entry name" value="Glyco_transf_4"/>
    <property type="match status" value="1"/>
</dbReference>
<sequence>MDAAEIAALPPTERIRHLSEESDIKSVAVVAFRDIEDPESGGSEVHVDHLINNLSRAGLDVVLHTGRVDGQPSTVQRGNAKVLRGGGRLGVFPATAIALLSRRLGRPDGIIEIFHGLPFFTPLIRPRTPQVGFIHHVHLGTWQMLLPGVGGHIGELVESKILPKVYRQRRVLTGAHSAKQEIAERYGFNPSRIDVIPHGIDPAFSPSGQRAAEPTVLAVARLMPQKGIARVVDRFDRLRGRVPGVKLRVVGEGPQRQEIEQMLAERGLQSSVTLLGRIPEDQLIDEYRRAWVVVSASEAEGFGLTLLEAASCGTPVVATDIPGHRDAVLDRVNGYLRPVGQEFDDAIVQILMSSDELERLSAEGLEFARRFTWQESAAGIFGSLASEATGSRP</sequence>
<dbReference type="PANTHER" id="PTHR45947:SF3">
    <property type="entry name" value="SULFOQUINOVOSYL TRANSFERASE SQD2"/>
    <property type="match status" value="1"/>
</dbReference>
<name>A0A6J6AIV0_9ZZZZ</name>
<dbReference type="InterPro" id="IPR001296">
    <property type="entry name" value="Glyco_trans_1"/>
</dbReference>
<dbReference type="InterPro" id="IPR050194">
    <property type="entry name" value="Glycosyltransferase_grp1"/>
</dbReference>
<gene>
    <name evidence="4" type="ORF">UFOPK3010_00355</name>
    <name evidence="3" type="ORF">UFOPK4201_00167</name>
</gene>
<dbReference type="InterPro" id="IPR028098">
    <property type="entry name" value="Glyco_trans_4-like_N"/>
</dbReference>
<evidence type="ECO:0000259" key="1">
    <source>
        <dbReference type="Pfam" id="PF00534"/>
    </source>
</evidence>
<protein>
    <submittedName>
        <fullName evidence="3">Unannotated protein</fullName>
    </submittedName>
</protein>
<feature type="domain" description="Glycosyl transferase family 1" evidence="1">
    <location>
        <begin position="208"/>
        <end position="364"/>
    </location>
</feature>
<proteinExistence type="predicted"/>
<dbReference type="EMBL" id="CAFAAM010000031">
    <property type="protein sequence ID" value="CAB4796785.1"/>
    <property type="molecule type" value="Genomic_DNA"/>
</dbReference>
<dbReference type="GO" id="GO:0016757">
    <property type="term" value="F:glycosyltransferase activity"/>
    <property type="evidence" value="ECO:0007669"/>
    <property type="project" value="InterPro"/>
</dbReference>
<accession>A0A6J6AIV0</accession>
<evidence type="ECO:0000313" key="4">
    <source>
        <dbReference type="EMBL" id="CAB4796785.1"/>
    </source>
</evidence>
<evidence type="ECO:0000313" key="3">
    <source>
        <dbReference type="EMBL" id="CAB4370364.1"/>
    </source>
</evidence>
<dbReference type="PANTHER" id="PTHR45947">
    <property type="entry name" value="SULFOQUINOVOSYL TRANSFERASE SQD2"/>
    <property type="match status" value="1"/>
</dbReference>
<dbReference type="Gene3D" id="3.40.50.2000">
    <property type="entry name" value="Glycogen Phosphorylase B"/>
    <property type="match status" value="2"/>
</dbReference>